<dbReference type="GO" id="GO:0008803">
    <property type="term" value="F:bis(5'-nucleosyl)-tetraphosphatase (symmetrical) activity"/>
    <property type="evidence" value="ECO:0007669"/>
    <property type="project" value="UniProtKB-EC"/>
</dbReference>
<dbReference type="Gene3D" id="1.10.3210.10">
    <property type="entry name" value="Hypothetical protein af1432"/>
    <property type="match status" value="1"/>
</dbReference>
<dbReference type="GO" id="GO:0000166">
    <property type="term" value="F:nucleotide binding"/>
    <property type="evidence" value="ECO:0007669"/>
    <property type="project" value="UniProtKB-KW"/>
</dbReference>
<evidence type="ECO:0000313" key="8">
    <source>
        <dbReference type="EMBL" id="MSS76899.1"/>
    </source>
</evidence>
<dbReference type="NCBIfam" id="TIGR00488">
    <property type="entry name" value="bis(5'-nucleosyl)-tetraphosphatase (symmetrical) YqeK"/>
    <property type="match status" value="1"/>
</dbReference>
<sequence>MFNLDEYKDKLIDNIGIKRFNHCLRVRDFALKLNKRLDNYKIETAAILHDCAKYNEKYYLDKYKNYCNFDKEILENKAVIHAFLGKIIAEKEYNINDEEILNAIKYHTTGRVNMTELEKIIFLADACEEKRNYQGVEEIRNLAFKDLDKAVLKTLDGNIKSLIDRGLIIFPLTILARNYLLKEKNG</sequence>
<dbReference type="RefSeq" id="WP_154538755.1">
    <property type="nucleotide sequence ID" value="NZ_JAXDSU010000003.1"/>
</dbReference>
<evidence type="ECO:0000313" key="9">
    <source>
        <dbReference type="Proteomes" id="UP000441925"/>
    </source>
</evidence>
<evidence type="ECO:0000256" key="1">
    <source>
        <dbReference type="ARBA" id="ARBA00012506"/>
    </source>
</evidence>
<dbReference type="SUPFAM" id="SSF109604">
    <property type="entry name" value="HD-domain/PDEase-like"/>
    <property type="match status" value="1"/>
</dbReference>
<dbReference type="PANTHER" id="PTHR35795">
    <property type="entry name" value="SLR1885 PROTEIN"/>
    <property type="match status" value="1"/>
</dbReference>
<evidence type="ECO:0000256" key="2">
    <source>
        <dbReference type="ARBA" id="ARBA00022723"/>
    </source>
</evidence>
<dbReference type="EMBL" id="VULQ01000001">
    <property type="protein sequence ID" value="MSS76899.1"/>
    <property type="molecule type" value="Genomic_DNA"/>
</dbReference>
<evidence type="ECO:0000256" key="4">
    <source>
        <dbReference type="ARBA" id="ARBA00022801"/>
    </source>
</evidence>
<evidence type="ECO:0000256" key="6">
    <source>
        <dbReference type="ARBA" id="ARBA00049417"/>
    </source>
</evidence>
<dbReference type="EC" id="3.6.1.41" evidence="1"/>
<dbReference type="InterPro" id="IPR006674">
    <property type="entry name" value="HD_domain"/>
</dbReference>
<dbReference type="CDD" id="cd00077">
    <property type="entry name" value="HDc"/>
    <property type="match status" value="1"/>
</dbReference>
<keyword evidence="4" id="KW-0378">Hydrolase</keyword>
<evidence type="ECO:0000256" key="5">
    <source>
        <dbReference type="ARBA" id="ARBA00023004"/>
    </source>
</evidence>
<dbReference type="PANTHER" id="PTHR35795:SF1">
    <property type="entry name" value="BIS(5'-NUCLEOSYL)-TETRAPHOSPHATASE, SYMMETRICAL"/>
    <property type="match status" value="1"/>
</dbReference>
<proteinExistence type="predicted"/>
<dbReference type="SMART" id="SM00471">
    <property type="entry name" value="HDc"/>
    <property type="match status" value="1"/>
</dbReference>
<protein>
    <recommendedName>
        <fullName evidence="1">bis(5'-nucleosyl)-tetraphosphatase (symmetrical)</fullName>
        <ecNumber evidence="1">3.6.1.41</ecNumber>
    </recommendedName>
</protein>
<gene>
    <name evidence="8" type="ORF">FYJ26_00350</name>
</gene>
<keyword evidence="2" id="KW-0479">Metal-binding</keyword>
<organism evidence="8 9">
    <name type="scientific">Anaerococcus porci</name>
    <dbReference type="NCBI Taxonomy" id="2652269"/>
    <lineage>
        <taxon>Bacteria</taxon>
        <taxon>Bacillati</taxon>
        <taxon>Bacillota</taxon>
        <taxon>Tissierellia</taxon>
        <taxon>Tissierellales</taxon>
        <taxon>Peptoniphilaceae</taxon>
        <taxon>Anaerococcus</taxon>
    </lineage>
</organism>
<dbReference type="InterPro" id="IPR003607">
    <property type="entry name" value="HD/PDEase_dom"/>
</dbReference>
<feature type="domain" description="HD" evidence="7">
    <location>
        <begin position="19"/>
        <end position="130"/>
    </location>
</feature>
<dbReference type="InterPro" id="IPR005249">
    <property type="entry name" value="YqeK"/>
</dbReference>
<accession>A0A6N7VT72</accession>
<dbReference type="AlphaFoldDB" id="A0A6N7VT72"/>
<evidence type="ECO:0000256" key="3">
    <source>
        <dbReference type="ARBA" id="ARBA00022741"/>
    </source>
</evidence>
<dbReference type="Pfam" id="PF01966">
    <property type="entry name" value="HD"/>
    <property type="match status" value="1"/>
</dbReference>
<dbReference type="Proteomes" id="UP000441925">
    <property type="component" value="Unassembled WGS sequence"/>
</dbReference>
<comment type="caution">
    <text evidence="8">The sequence shown here is derived from an EMBL/GenBank/DDBJ whole genome shotgun (WGS) entry which is preliminary data.</text>
</comment>
<dbReference type="GO" id="GO:0046872">
    <property type="term" value="F:metal ion binding"/>
    <property type="evidence" value="ECO:0007669"/>
    <property type="project" value="UniProtKB-KW"/>
</dbReference>
<name>A0A6N7VT72_9FIRM</name>
<keyword evidence="3" id="KW-0547">Nucleotide-binding</keyword>
<keyword evidence="5" id="KW-0408">Iron</keyword>
<keyword evidence="9" id="KW-1185">Reference proteome</keyword>
<comment type="catalytic activity">
    <reaction evidence="6">
        <text>P(1),P(4)-bis(5'-adenosyl) tetraphosphate + H2O = 2 ADP + 2 H(+)</text>
        <dbReference type="Rhea" id="RHEA:24252"/>
        <dbReference type="ChEBI" id="CHEBI:15377"/>
        <dbReference type="ChEBI" id="CHEBI:15378"/>
        <dbReference type="ChEBI" id="CHEBI:58141"/>
        <dbReference type="ChEBI" id="CHEBI:456216"/>
        <dbReference type="EC" id="3.6.1.41"/>
    </reaction>
</comment>
<reference evidence="8 9" key="1">
    <citation type="submission" date="2019-08" db="EMBL/GenBank/DDBJ databases">
        <title>In-depth cultivation of the pig gut microbiome towards novel bacterial diversity and tailored functional studies.</title>
        <authorList>
            <person name="Wylensek D."/>
            <person name="Hitch T.C.A."/>
            <person name="Clavel T."/>
        </authorList>
    </citation>
    <scope>NUCLEOTIDE SEQUENCE [LARGE SCALE GENOMIC DNA]</scope>
    <source>
        <strain evidence="8 9">WCA-380-WT-2B</strain>
    </source>
</reference>
<evidence type="ECO:0000259" key="7">
    <source>
        <dbReference type="PROSITE" id="PS51831"/>
    </source>
</evidence>
<dbReference type="PROSITE" id="PS51831">
    <property type="entry name" value="HD"/>
    <property type="match status" value="1"/>
</dbReference>
<dbReference type="InterPro" id="IPR051094">
    <property type="entry name" value="Diverse_Catalytic_Enzymes"/>
</dbReference>